<dbReference type="SUPFAM" id="SSF53649">
    <property type="entry name" value="Alkaline phosphatase-like"/>
    <property type="match status" value="1"/>
</dbReference>
<dbReference type="PANTHER" id="PTHR43751">
    <property type="entry name" value="SULFATASE"/>
    <property type="match status" value="1"/>
</dbReference>
<comment type="caution">
    <text evidence="2">The sequence shown here is derived from an EMBL/GenBank/DDBJ whole genome shotgun (WGS) entry which is preliminary data.</text>
</comment>
<name>A0A8J6Y3M0_9BACT</name>
<sequence length="452" mass="49937">MSKRRNPIVTTVSFVATFILFLPLTSESASPRPSVVVITVDALRADHLGSYGYSRSTSPNIDRLMSQGLRFERAWTPEPLTGPAICSMVTGLEPHDHAATRNGLRMKPGLNSLPKTLAENGWKTAAFVGTWTLKDNLTLLGEHFETYGERLDRKRWFGILNSEATCEDVTDDALDWLGEERKKGPEKPFFLWVHYIEPHAPYRFHNEYADRIGVNDDQLTKKDRYDTEIAAVDASIDRLLAGIRQAVEEEDLLVVLTADHGESLGEHNYWGHGRYLYEPSLRIPLGIVWPGVIPVGTVSSQATLLDLMPTLLDLVGVEVPEDLPGESWATTIRGAGEIAERVGCYQAHRGAVHGDSSRESDKKRSKGLLWVGVINGDTKEIVKVSRQLIQIYDLAADPGELETLAPVDAKPSDSLSACLARVAEGLGSLDTLATQKLDDETVEKLRALGYLE</sequence>
<evidence type="ECO:0000313" key="2">
    <source>
        <dbReference type="EMBL" id="MBD3870058.1"/>
    </source>
</evidence>
<proteinExistence type="predicted"/>
<dbReference type="InterPro" id="IPR017850">
    <property type="entry name" value="Alkaline_phosphatase_core_sf"/>
</dbReference>
<dbReference type="Gene3D" id="3.40.720.10">
    <property type="entry name" value="Alkaline Phosphatase, subunit A"/>
    <property type="match status" value="2"/>
</dbReference>
<evidence type="ECO:0000313" key="3">
    <source>
        <dbReference type="Proteomes" id="UP000598633"/>
    </source>
</evidence>
<reference evidence="2 3" key="1">
    <citation type="submission" date="2020-08" db="EMBL/GenBank/DDBJ databases">
        <title>Acidobacteriota in marine sediments use diverse sulfur dissimilation pathways.</title>
        <authorList>
            <person name="Wasmund K."/>
        </authorList>
    </citation>
    <scope>NUCLEOTIDE SEQUENCE [LARGE SCALE GENOMIC DNA]</scope>
    <source>
        <strain evidence="2">MAG AM3-A</strain>
    </source>
</reference>
<dbReference type="InterPro" id="IPR052701">
    <property type="entry name" value="GAG_Ulvan_Degrading_Sulfatases"/>
</dbReference>
<evidence type="ECO:0000259" key="1">
    <source>
        <dbReference type="Pfam" id="PF00884"/>
    </source>
</evidence>
<dbReference type="Proteomes" id="UP000598633">
    <property type="component" value="Unassembled WGS sequence"/>
</dbReference>
<dbReference type="PANTHER" id="PTHR43751:SF3">
    <property type="entry name" value="SULFATASE N-TERMINAL DOMAIN-CONTAINING PROTEIN"/>
    <property type="match status" value="1"/>
</dbReference>
<protein>
    <submittedName>
        <fullName evidence="2">Sulfatase</fullName>
    </submittedName>
</protein>
<dbReference type="InterPro" id="IPR000917">
    <property type="entry name" value="Sulfatase_N"/>
</dbReference>
<accession>A0A8J6Y3M0</accession>
<gene>
    <name evidence="2" type="ORF">IFJ97_01705</name>
</gene>
<dbReference type="AlphaFoldDB" id="A0A8J6Y3M0"/>
<feature type="domain" description="Sulfatase N-terminal" evidence="1">
    <location>
        <begin position="33"/>
        <end position="317"/>
    </location>
</feature>
<dbReference type="EMBL" id="JACXWA010000027">
    <property type="protein sequence ID" value="MBD3870058.1"/>
    <property type="molecule type" value="Genomic_DNA"/>
</dbReference>
<dbReference type="Pfam" id="PF00884">
    <property type="entry name" value="Sulfatase"/>
    <property type="match status" value="1"/>
</dbReference>
<organism evidence="2 3">
    <name type="scientific">Candidatus Sulfomarinibacter kjeldsenii</name>
    <dbReference type="NCBI Taxonomy" id="2885994"/>
    <lineage>
        <taxon>Bacteria</taxon>
        <taxon>Pseudomonadati</taxon>
        <taxon>Acidobacteriota</taxon>
        <taxon>Thermoanaerobaculia</taxon>
        <taxon>Thermoanaerobaculales</taxon>
        <taxon>Candidatus Sulfomarinibacteraceae</taxon>
        <taxon>Candidatus Sulfomarinibacter</taxon>
    </lineage>
</organism>
<dbReference type="CDD" id="cd16148">
    <property type="entry name" value="sulfatase_like"/>
    <property type="match status" value="1"/>
</dbReference>